<dbReference type="GO" id="GO:0003700">
    <property type="term" value="F:DNA-binding transcription factor activity"/>
    <property type="evidence" value="ECO:0007669"/>
    <property type="project" value="TreeGrafter"/>
</dbReference>
<evidence type="ECO:0000313" key="6">
    <source>
        <dbReference type="Proteomes" id="UP000034037"/>
    </source>
</evidence>
<name>A0A0F6Z696_9CORY</name>
<dbReference type="Gene3D" id="3.40.50.2300">
    <property type="match status" value="2"/>
</dbReference>
<dbReference type="InterPro" id="IPR010982">
    <property type="entry name" value="Lambda_DNA-bd_dom_sf"/>
</dbReference>
<dbReference type="Gene3D" id="1.10.260.40">
    <property type="entry name" value="lambda repressor-like DNA-binding domains"/>
    <property type="match status" value="1"/>
</dbReference>
<evidence type="ECO:0000313" key="5">
    <source>
        <dbReference type="EMBL" id="AKF27902.1"/>
    </source>
</evidence>
<dbReference type="InterPro" id="IPR000843">
    <property type="entry name" value="HTH_LacI"/>
</dbReference>
<accession>A0A0F6Z696</accession>
<dbReference type="EMBL" id="CP011309">
    <property type="protein sequence ID" value="AKF27902.1"/>
    <property type="molecule type" value="Genomic_DNA"/>
</dbReference>
<evidence type="ECO:0000256" key="3">
    <source>
        <dbReference type="ARBA" id="ARBA00023163"/>
    </source>
</evidence>
<dbReference type="AlphaFoldDB" id="A0A0F6Z696"/>
<feature type="domain" description="HTH lacI-type" evidence="4">
    <location>
        <begin position="6"/>
        <end position="60"/>
    </location>
</feature>
<keyword evidence="6" id="KW-1185">Reference proteome</keyword>
<dbReference type="PROSITE" id="PS50932">
    <property type="entry name" value="HTH_LACI_2"/>
    <property type="match status" value="1"/>
</dbReference>
<dbReference type="RefSeq" id="WP_011897532.1">
    <property type="nucleotide sequence ID" value="NZ_CP011309.1"/>
</dbReference>
<dbReference type="CDD" id="cd06267">
    <property type="entry name" value="PBP1_LacI_sugar_binding-like"/>
    <property type="match status" value="1"/>
</dbReference>
<reference evidence="5 6" key="1">
    <citation type="submission" date="2015-04" db="EMBL/GenBank/DDBJ databases">
        <title>Complete Genome Sequence of Brevibacterium flavum ATCC 15168.</title>
        <authorList>
            <person name="Ahn J."/>
            <person name="Park G."/>
            <person name="Jeon W."/>
            <person name="Jang Y."/>
            <person name="Jang M."/>
            <person name="Lee H."/>
            <person name="Lee H."/>
        </authorList>
    </citation>
    <scope>NUCLEOTIDE SEQUENCE [LARGE SCALE GENOMIC DNA]</scope>
    <source>
        <strain evidence="5 6">ATCC 15168</strain>
    </source>
</reference>
<gene>
    <name evidence="5" type="ORF">YH66_10235</name>
</gene>
<dbReference type="CDD" id="cd01392">
    <property type="entry name" value="HTH_LacI"/>
    <property type="match status" value="1"/>
</dbReference>
<evidence type="ECO:0000259" key="4">
    <source>
        <dbReference type="PROSITE" id="PS50932"/>
    </source>
</evidence>
<dbReference type="Pfam" id="PF00356">
    <property type="entry name" value="LacI"/>
    <property type="match status" value="1"/>
</dbReference>
<dbReference type="GO" id="GO:0000976">
    <property type="term" value="F:transcription cis-regulatory region binding"/>
    <property type="evidence" value="ECO:0007669"/>
    <property type="project" value="TreeGrafter"/>
</dbReference>
<proteinExistence type="predicted"/>
<dbReference type="SUPFAM" id="SSF47413">
    <property type="entry name" value="lambda repressor-like DNA-binding domains"/>
    <property type="match status" value="1"/>
</dbReference>
<keyword evidence="2" id="KW-0238">DNA-binding</keyword>
<keyword evidence="1" id="KW-0805">Transcription regulation</keyword>
<dbReference type="HOGENOM" id="CLU_037628_6_1_11"/>
<dbReference type="SMART" id="SM00354">
    <property type="entry name" value="HTH_LACI"/>
    <property type="match status" value="1"/>
</dbReference>
<keyword evidence="3" id="KW-0804">Transcription</keyword>
<dbReference type="Pfam" id="PF13377">
    <property type="entry name" value="Peripla_BP_3"/>
    <property type="match status" value="1"/>
</dbReference>
<dbReference type="PANTHER" id="PTHR30146">
    <property type="entry name" value="LACI-RELATED TRANSCRIPTIONAL REPRESSOR"/>
    <property type="match status" value="1"/>
</dbReference>
<sequence length="332" mass="35394">MASKRPTMADVAKAAGVSTALVSIVFRDAPGASESTRNHVKEKAAELGYIPDRRAQKLRQNRSGLIGVAFEMHQAFHGDIVEHLYPTARKHGFDLHLSAITPTRTEKDAVNALIRERCEAVILLGSRMSPSDLETIAQQLPVQVIARGSGTPKVSSVHVDDAVGAQLALNHLIELGHEHIIYIDGGDAPGTQERSEVFKAHIDSFAGTTRIVPGGSSEAAGAQAISEILDSGTDATAILAFNDRVALGVLDILWQRGIHVPEEISVVGYDNSSLASLNHIGLTTIAQDSEAIAVKAIDVTISQINNHTETSAVLTPTLITRRTTGPRPQKAI</sequence>
<dbReference type="SUPFAM" id="SSF53822">
    <property type="entry name" value="Periplasmic binding protein-like I"/>
    <property type="match status" value="1"/>
</dbReference>
<dbReference type="InterPro" id="IPR046335">
    <property type="entry name" value="LacI/GalR-like_sensor"/>
</dbReference>
<dbReference type="PANTHER" id="PTHR30146:SF153">
    <property type="entry name" value="LACTOSE OPERON REPRESSOR"/>
    <property type="match status" value="1"/>
</dbReference>
<organism evidence="5 6">
    <name type="scientific">[Brevibacterium] flavum</name>
    <dbReference type="NCBI Taxonomy" id="92706"/>
    <lineage>
        <taxon>Bacteria</taxon>
        <taxon>Bacillati</taxon>
        <taxon>Actinomycetota</taxon>
        <taxon>Actinomycetes</taxon>
        <taxon>Mycobacteriales</taxon>
        <taxon>Corynebacteriaceae</taxon>
        <taxon>Corynebacterium</taxon>
    </lineage>
</organism>
<evidence type="ECO:0000256" key="2">
    <source>
        <dbReference type="ARBA" id="ARBA00023125"/>
    </source>
</evidence>
<evidence type="ECO:0000256" key="1">
    <source>
        <dbReference type="ARBA" id="ARBA00023015"/>
    </source>
</evidence>
<dbReference type="InterPro" id="IPR028082">
    <property type="entry name" value="Peripla_BP_I"/>
</dbReference>
<dbReference type="Proteomes" id="UP000034037">
    <property type="component" value="Chromosome"/>
</dbReference>
<protein>
    <submittedName>
        <fullName evidence="5">LacI family transcriptional regulator</fullName>
    </submittedName>
</protein>
<dbReference type="PATRIC" id="fig|92706.3.peg.2147"/>